<sequence length="157" mass="18139">MGRLVLTKGQDGKLHGLDPKGQRAWDRFKAKLKSLDFGDTLGFTFFLPRDPVSHRSFFRKLQVLLERTEAFTELDTLRAWLLLGAGYCDYVPGLDGKLRAVPRSMAFDAMDQADFMELNRKVDEFLYTEHALNVLWPGLAHQQQWSCLTSFLEDLRR</sequence>
<accession>A0AA35D5S9</accession>
<reference evidence="1" key="1">
    <citation type="submission" date="2020-05" db="EMBL/GenBank/DDBJ databases">
        <authorList>
            <person name="Delgado-Blas J."/>
        </authorList>
    </citation>
    <scope>NUCLEOTIDE SEQUENCE</scope>
    <source>
        <strain evidence="1">BB1454</strain>
    </source>
</reference>
<comment type="caution">
    <text evidence="1">The sequence shown here is derived from an EMBL/GenBank/DDBJ whole genome shotgun (WGS) entry which is preliminary data.</text>
</comment>
<dbReference type="RefSeq" id="WP_234686399.1">
    <property type="nucleotide sequence ID" value="NZ_CAHPSC010000011.1"/>
</dbReference>
<dbReference type="Pfam" id="PF07105">
    <property type="entry name" value="DUF1367"/>
    <property type="match status" value="1"/>
</dbReference>
<dbReference type="Proteomes" id="UP000834458">
    <property type="component" value="Unassembled WGS sequence"/>
</dbReference>
<evidence type="ECO:0000313" key="2">
    <source>
        <dbReference type="Proteomes" id="UP000834458"/>
    </source>
</evidence>
<evidence type="ECO:0000313" key="1">
    <source>
        <dbReference type="EMBL" id="CAB5675628.1"/>
    </source>
</evidence>
<name>A0AA35D5S9_9BURK</name>
<dbReference type="AlphaFoldDB" id="A0AA35D5S9"/>
<dbReference type="InterPro" id="IPR009797">
    <property type="entry name" value="DUF1367"/>
</dbReference>
<protein>
    <submittedName>
        <fullName evidence="1">Protein of uncharacterized function (DUF1367)</fullName>
    </submittedName>
</protein>
<organism evidence="1 2">
    <name type="scientific">Comamonas aquatica</name>
    <dbReference type="NCBI Taxonomy" id="225991"/>
    <lineage>
        <taxon>Bacteria</taxon>
        <taxon>Pseudomonadati</taxon>
        <taxon>Pseudomonadota</taxon>
        <taxon>Betaproteobacteria</taxon>
        <taxon>Burkholderiales</taxon>
        <taxon>Comamonadaceae</taxon>
        <taxon>Comamonas</taxon>
    </lineage>
</organism>
<dbReference type="EMBL" id="CAHPSC010000011">
    <property type="protein sequence ID" value="CAB5675628.1"/>
    <property type="molecule type" value="Genomic_DNA"/>
</dbReference>
<proteinExistence type="predicted"/>
<gene>
    <name evidence="1" type="ORF">GHA_01107</name>
</gene>